<sequence length="380" mass="39583">MKSKQVKLALILTAFAAVQAVHARELNIPKMPTASTETLVVDGTPKSVNPSDYGLEAGEADAHAALEQEAAKKASEPAAKPAAAAVAKSAPTPAVKNDTDMMKVSGGGRQGDLQAVPASVAKTTAGGEESVAMVSSLEDVVVQPGVNTIVPVAIGHLNRIVTPFEKPIVQTVSTSSVEVKGNVVYVSTQDQAPIAMYITPKDDESVAISLTLAPRKVPPIQANLILGQAPGSGGRATPGGMGAFRYSGQAKKWEEGQPYMESIKGIMRSLALGGIPKGFSMGKLSRTDTLPACYQEGIAFDFSRSQIVLGHNFKALVGVARNTSAVPVMFDETSCTHPSLAAAAAWPRNMLEPGQATEIYIVTRVGDAPAEESSRPSLLN</sequence>
<feature type="chain" id="PRO_5040848571" evidence="2">
    <location>
        <begin position="24"/>
        <end position="380"/>
    </location>
</feature>
<keyword evidence="6" id="KW-1185">Reference proteome</keyword>
<feature type="compositionally biased region" description="Low complexity" evidence="1">
    <location>
        <begin position="76"/>
        <end position="96"/>
    </location>
</feature>
<evidence type="ECO:0000259" key="4">
    <source>
        <dbReference type="Pfam" id="PF23536"/>
    </source>
</evidence>
<evidence type="ECO:0000313" key="5">
    <source>
        <dbReference type="EMBL" id="MDD1007206.1"/>
    </source>
</evidence>
<dbReference type="AlphaFoldDB" id="A0A9X4BZ95"/>
<evidence type="ECO:0000313" key="6">
    <source>
        <dbReference type="Proteomes" id="UP001148185"/>
    </source>
</evidence>
<evidence type="ECO:0000256" key="1">
    <source>
        <dbReference type="SAM" id="MobiDB-lite"/>
    </source>
</evidence>
<gene>
    <name evidence="5" type="ORF">M5G27_06895</name>
</gene>
<evidence type="ECO:0000259" key="3">
    <source>
        <dbReference type="Pfam" id="PF06586"/>
    </source>
</evidence>
<protein>
    <submittedName>
        <fullName evidence="5">Type-F conjugative transfer system secretin TraK</fullName>
    </submittedName>
</protein>
<proteinExistence type="predicted"/>
<dbReference type="EMBL" id="JAMDHA010000005">
    <property type="protein sequence ID" value="MDD1007206.1"/>
    <property type="molecule type" value="Genomic_DNA"/>
</dbReference>
<feature type="domain" description="TraK N-terminal" evidence="3">
    <location>
        <begin position="148"/>
        <end position="228"/>
    </location>
</feature>
<name>A0A9X4BZ95_9PSED</name>
<dbReference type="PROSITE" id="PS00430">
    <property type="entry name" value="TONB_DEPENDENT_REC_1"/>
    <property type="match status" value="1"/>
</dbReference>
<dbReference type="Pfam" id="PF23536">
    <property type="entry name" value="TraK_C"/>
    <property type="match status" value="1"/>
</dbReference>
<reference evidence="5 6" key="1">
    <citation type="submission" date="2022-05" db="EMBL/GenBank/DDBJ databases">
        <title>Novel Pseudomonas spp. Isolated from a Rainbow Trout Aquaculture Facility.</title>
        <authorList>
            <person name="Testerman T."/>
            <person name="Graf J."/>
        </authorList>
    </citation>
    <scope>NUCLEOTIDE SEQUENCE [LARGE SCALE GENOMIC DNA]</scope>
    <source>
        <strain evidence="5 6">ID1042</strain>
    </source>
</reference>
<feature type="region of interest" description="Disordered" evidence="1">
    <location>
        <begin position="70"/>
        <end position="100"/>
    </location>
</feature>
<feature type="signal peptide" evidence="2">
    <location>
        <begin position="1"/>
        <end position="23"/>
    </location>
</feature>
<evidence type="ECO:0000256" key="2">
    <source>
        <dbReference type="SAM" id="SignalP"/>
    </source>
</evidence>
<dbReference type="InterPro" id="IPR055397">
    <property type="entry name" value="TraK_C"/>
</dbReference>
<dbReference type="RefSeq" id="WP_273875646.1">
    <property type="nucleotide sequence ID" value="NZ_JAMDHA010000005.1"/>
</dbReference>
<dbReference type="InterPro" id="IPR010916">
    <property type="entry name" value="TonB_box_CS"/>
</dbReference>
<feature type="domain" description="TraK C-terminal" evidence="4">
    <location>
        <begin position="251"/>
        <end position="363"/>
    </location>
</feature>
<accession>A0A9X4BZ95</accession>
<dbReference type="InterPro" id="IPR010563">
    <property type="entry name" value="TraK_N"/>
</dbReference>
<comment type="caution">
    <text evidence="5">The sequence shown here is derived from an EMBL/GenBank/DDBJ whole genome shotgun (WGS) entry which is preliminary data.</text>
</comment>
<organism evidence="5 6">
    <name type="scientific">Pseudomonas shahriarae</name>
    <dbReference type="NCBI Taxonomy" id="2745512"/>
    <lineage>
        <taxon>Bacteria</taxon>
        <taxon>Pseudomonadati</taxon>
        <taxon>Pseudomonadota</taxon>
        <taxon>Gammaproteobacteria</taxon>
        <taxon>Pseudomonadales</taxon>
        <taxon>Pseudomonadaceae</taxon>
        <taxon>Pseudomonas</taxon>
    </lineage>
</organism>
<dbReference type="Proteomes" id="UP001148185">
    <property type="component" value="Unassembled WGS sequence"/>
</dbReference>
<keyword evidence="2" id="KW-0732">Signal</keyword>
<dbReference type="Pfam" id="PF06586">
    <property type="entry name" value="TraK_N"/>
    <property type="match status" value="1"/>
</dbReference>